<sequence length="136" mass="15314">MSTAERVRQRFTQMYVDAYRGNFELITEIMSPVFVCRNPLNPADGIEELVAMLQAQIDAFEDIDFKVRWSFGSEDGFGIAYVISGRHVREVFGLKPSGKRFEVTGVSIHEVQDGHSIGVYSSANFVEVLKALTEMD</sequence>
<organism evidence="1 2">
    <name type="scientific">Sphingosinicella xenopeptidilytica</name>
    <dbReference type="NCBI Taxonomy" id="364098"/>
    <lineage>
        <taxon>Bacteria</taxon>
        <taxon>Pseudomonadati</taxon>
        <taxon>Pseudomonadota</taxon>
        <taxon>Alphaproteobacteria</taxon>
        <taxon>Sphingomonadales</taxon>
        <taxon>Sphingosinicellaceae</taxon>
        <taxon>Sphingosinicella</taxon>
    </lineage>
</organism>
<proteinExistence type="predicted"/>
<comment type="caution">
    <text evidence="1">The sequence shown here is derived from an EMBL/GenBank/DDBJ whole genome shotgun (WGS) entry which is preliminary data.</text>
</comment>
<dbReference type="SUPFAM" id="SSF54427">
    <property type="entry name" value="NTF2-like"/>
    <property type="match status" value="1"/>
</dbReference>
<evidence type="ECO:0000313" key="2">
    <source>
        <dbReference type="Proteomes" id="UP001597124"/>
    </source>
</evidence>
<dbReference type="InterPro" id="IPR032710">
    <property type="entry name" value="NTF2-like_dom_sf"/>
</dbReference>
<dbReference type="Proteomes" id="UP001597124">
    <property type="component" value="Unassembled WGS sequence"/>
</dbReference>
<gene>
    <name evidence="1" type="ORF">ACFQ00_09945</name>
</gene>
<dbReference type="Pfam" id="PF07366">
    <property type="entry name" value="SnoaL"/>
    <property type="match status" value="1"/>
</dbReference>
<name>A0ABW3C4R6_SPHXN</name>
<dbReference type="RefSeq" id="WP_381489748.1">
    <property type="nucleotide sequence ID" value="NZ_JBHTIK010000005.1"/>
</dbReference>
<dbReference type="Gene3D" id="3.10.450.50">
    <property type="match status" value="1"/>
</dbReference>
<dbReference type="InterPro" id="IPR009959">
    <property type="entry name" value="Cyclase_SnoaL-like"/>
</dbReference>
<evidence type="ECO:0000313" key="1">
    <source>
        <dbReference type="EMBL" id="MFD0848641.1"/>
    </source>
</evidence>
<accession>A0ABW3C4R6</accession>
<dbReference type="EMBL" id="JBHTIK010000005">
    <property type="protein sequence ID" value="MFD0848641.1"/>
    <property type="molecule type" value="Genomic_DNA"/>
</dbReference>
<keyword evidence="2" id="KW-1185">Reference proteome</keyword>
<protein>
    <submittedName>
        <fullName evidence="1">Ester cyclase</fullName>
    </submittedName>
</protein>
<reference evidence="2" key="1">
    <citation type="journal article" date="2019" name="Int. J. Syst. Evol. Microbiol.">
        <title>The Global Catalogue of Microorganisms (GCM) 10K type strain sequencing project: providing services to taxonomists for standard genome sequencing and annotation.</title>
        <authorList>
            <consortium name="The Broad Institute Genomics Platform"/>
            <consortium name="The Broad Institute Genome Sequencing Center for Infectious Disease"/>
            <person name="Wu L."/>
            <person name="Ma J."/>
        </authorList>
    </citation>
    <scope>NUCLEOTIDE SEQUENCE [LARGE SCALE GENOMIC DNA]</scope>
    <source>
        <strain evidence="2">CCUG 52537</strain>
    </source>
</reference>